<organism evidence="1 2">
    <name type="scientific">Paeniglutamicibacter terrestris</name>
    <dbReference type="NCBI Taxonomy" id="2723403"/>
    <lineage>
        <taxon>Bacteria</taxon>
        <taxon>Bacillati</taxon>
        <taxon>Actinomycetota</taxon>
        <taxon>Actinomycetes</taxon>
        <taxon>Micrococcales</taxon>
        <taxon>Micrococcaceae</taxon>
        <taxon>Paeniglutamicibacter</taxon>
    </lineage>
</organism>
<name>A0ABX1G7Z7_9MICC</name>
<dbReference type="RefSeq" id="WP_168153153.1">
    <property type="nucleotide sequence ID" value="NZ_JAAWVT010000010.1"/>
</dbReference>
<dbReference type="EMBL" id="JAAWVT010000010">
    <property type="protein sequence ID" value="NKG22386.1"/>
    <property type="molecule type" value="Genomic_DNA"/>
</dbReference>
<reference evidence="1 2" key="1">
    <citation type="submission" date="2020-04" db="EMBL/GenBank/DDBJ databases">
        <title>Paeniglutamicibacter sp. ANT13_2, a novel actinomycete isolated from sediment in Antarctica.</title>
        <authorList>
            <person name="Sakdapetsiri C."/>
            <person name="Pinyakong O."/>
        </authorList>
    </citation>
    <scope>NUCLEOTIDE SEQUENCE [LARGE SCALE GENOMIC DNA]</scope>
    <source>
        <strain evidence="1 2">ANT13_2</strain>
    </source>
</reference>
<gene>
    <name evidence="1" type="ORF">HED64_16945</name>
</gene>
<evidence type="ECO:0000313" key="2">
    <source>
        <dbReference type="Proteomes" id="UP000746595"/>
    </source>
</evidence>
<accession>A0ABX1G7Z7</accession>
<protein>
    <submittedName>
        <fullName evidence="1">Uncharacterized protein</fullName>
    </submittedName>
</protein>
<proteinExistence type="predicted"/>
<comment type="caution">
    <text evidence="1">The sequence shown here is derived from an EMBL/GenBank/DDBJ whole genome shotgun (WGS) entry which is preliminary data.</text>
</comment>
<dbReference type="Proteomes" id="UP000746595">
    <property type="component" value="Unassembled WGS sequence"/>
</dbReference>
<evidence type="ECO:0000313" key="1">
    <source>
        <dbReference type="EMBL" id="NKG22386.1"/>
    </source>
</evidence>
<sequence>MSTFALTMPSKDKQPILHAANLLVESAGTLREINLRVDELPAVGHADKGLAVFRFAGAEEELMKVTGLIGTRIRVQDVSLTAMAQFPTPQISRAGEDVTRIQHPNLSFRQKVSLFLDGATSIMTLGSEKPKKLSDAEVQNRIQRRRNSYRRYIGGREE</sequence>
<keyword evidence="2" id="KW-1185">Reference proteome</keyword>